<evidence type="ECO:0000313" key="1">
    <source>
        <dbReference type="EMBL" id="RSZ63460.1"/>
    </source>
</evidence>
<dbReference type="GO" id="GO:0016491">
    <property type="term" value="F:oxidoreductase activity"/>
    <property type="evidence" value="ECO:0007669"/>
    <property type="project" value="InterPro"/>
</dbReference>
<dbReference type="Proteomes" id="UP000274907">
    <property type="component" value="Unassembled WGS sequence"/>
</dbReference>
<dbReference type="RefSeq" id="WP_126120662.1">
    <property type="nucleotide sequence ID" value="NZ_RXHJ01000007.1"/>
</dbReference>
<dbReference type="AlphaFoldDB" id="A0A3R9ZDL6"/>
<dbReference type="InterPro" id="IPR036136">
    <property type="entry name" value="Nit/Sulf_reduc_fer-like_dom_sf"/>
</dbReference>
<comment type="caution">
    <text evidence="1">The sequence shown here is derived from an EMBL/GenBank/DDBJ whole genome shotgun (WGS) entry which is preliminary data.</text>
</comment>
<keyword evidence="2" id="KW-1185">Reference proteome</keyword>
<name>A0A3R9ZDL6_9CORY</name>
<dbReference type="OrthoDB" id="105450at2"/>
<evidence type="ECO:0000313" key="2">
    <source>
        <dbReference type="Proteomes" id="UP000274907"/>
    </source>
</evidence>
<dbReference type="SUPFAM" id="SSF55124">
    <property type="entry name" value="Nitrite/Sulfite reductase N-terminal domain-like"/>
    <property type="match status" value="1"/>
</dbReference>
<dbReference type="EMBL" id="RXHJ01000007">
    <property type="protein sequence ID" value="RSZ63460.1"/>
    <property type="molecule type" value="Genomic_DNA"/>
</dbReference>
<accession>A0A3R9ZDL6</accession>
<reference evidence="1 2" key="1">
    <citation type="submission" date="2018-12" db="EMBL/GenBank/DDBJ databases">
        <title>YIM 101343 draft genome.</title>
        <authorList>
            <person name="Chen X."/>
        </authorList>
    </citation>
    <scope>NUCLEOTIDE SEQUENCE [LARGE SCALE GENOMIC DNA]</scope>
    <source>
        <strain evidence="1 2">YIM 101343</strain>
    </source>
</reference>
<evidence type="ECO:0008006" key="3">
    <source>
        <dbReference type="Google" id="ProtNLM"/>
    </source>
</evidence>
<sequence>MTDREPVFIDIDIPGGVIAPGGWEPLAVLADAHGDSLLHVTEAGLLRLYSSASSVGVLLDALADAGYSPAAAGSSAGAGEIGWLEQEDGLVHLGAALPLGTMGAQMARMLDVIEAPVVLCRGRVLRIEGLSESIAEQVVRVLAPQGLIFDVNSPLLAVSACVGAGQCGLALSDVRGDALQAVASGALAAGHTHFVGCGYRCGAPARPHTVYLATGDGEYEVRG</sequence>
<gene>
    <name evidence="1" type="ORF">EAH68_07270</name>
</gene>
<proteinExistence type="predicted"/>
<dbReference type="Gene3D" id="3.90.480.10">
    <property type="entry name" value="Sulfite Reductase Hemoprotein,Domain 2"/>
    <property type="match status" value="1"/>
</dbReference>
<protein>
    <recommendedName>
        <fullName evidence="3">Precorrin-3B synthase</fullName>
    </recommendedName>
</protein>
<organism evidence="1 2">
    <name type="scientific">Corynebacterium hylobatis</name>
    <dbReference type="NCBI Taxonomy" id="1859290"/>
    <lineage>
        <taxon>Bacteria</taxon>
        <taxon>Bacillati</taxon>
        <taxon>Actinomycetota</taxon>
        <taxon>Actinomycetes</taxon>
        <taxon>Mycobacteriales</taxon>
        <taxon>Corynebacteriaceae</taxon>
        <taxon>Corynebacterium</taxon>
    </lineage>
</organism>